<dbReference type="RefSeq" id="YP_009149915.1">
    <property type="nucleotide sequence ID" value="NC_027357.1"/>
</dbReference>
<sequence>MKYLPFVDLSVCRLFVLVVSVVQPELPDSREWCGETRRWWRVWGEDSRAQYVSDEEWLFLMDAAVIHDCVWREGRADLVASLRAHVKAFMGMLDRYSVDVASGGRGGGSAVAMIDRYRKRKGA</sequence>
<dbReference type="KEGG" id="vg:24723684"/>
<proteinExistence type="predicted"/>
<organism evidence="1 2">
    <name type="scientific">Propionibacterium phage PHL025M00</name>
    <dbReference type="NCBI Taxonomy" id="1500799"/>
    <lineage>
        <taxon>Viruses</taxon>
        <taxon>Duplodnaviria</taxon>
        <taxon>Heunggongvirae</taxon>
        <taxon>Uroviricota</taxon>
        <taxon>Caudoviricetes</taxon>
        <taxon>Pahexavirus</taxon>
        <taxon>Pahexavirus PHL025M00</taxon>
    </lineage>
</organism>
<reference evidence="1 2" key="1">
    <citation type="journal article" date="2015" name="ISME J.">
        <title>The diversity and host interactions of Propionibacterium acnes bacteriophages on human skin.</title>
        <authorList>
            <person name="Liu J."/>
            <person name="Yan R."/>
            <person name="Zhong Q."/>
            <person name="Ngo S."/>
            <person name="Bangayan N.J."/>
            <person name="Nguyen L."/>
            <person name="Lui T."/>
            <person name="Liu M."/>
            <person name="Erfe M.C."/>
            <person name="Craft N."/>
            <person name="Tomida S."/>
            <person name="Li H."/>
        </authorList>
    </citation>
    <scope>NUCLEOTIDE SEQUENCE [LARGE SCALE GENOMIC DNA]</scope>
    <source>
        <strain evidence="1">PHL025M00</strain>
    </source>
</reference>
<keyword evidence="2" id="KW-1185">Reference proteome</keyword>
<dbReference type="EMBL" id="KJ578759">
    <property type="protein sequence ID" value="AII28629.1"/>
    <property type="molecule type" value="Genomic_DNA"/>
</dbReference>
<evidence type="ECO:0000313" key="1">
    <source>
        <dbReference type="EMBL" id="AII28629.1"/>
    </source>
</evidence>
<dbReference type="Pfam" id="PF25673">
    <property type="entry name" value="Terminase_7"/>
    <property type="match status" value="1"/>
</dbReference>
<dbReference type="InterPro" id="IPR057972">
    <property type="entry name" value="Terminase_7"/>
</dbReference>
<dbReference type="Proteomes" id="UP000033314">
    <property type="component" value="Segment"/>
</dbReference>
<accession>A0A0E3DJW0</accession>
<protein>
    <submittedName>
        <fullName evidence="1">Putative excinuclease</fullName>
    </submittedName>
</protein>
<dbReference type="GeneID" id="24723684"/>
<dbReference type="OrthoDB" id="16248at10239"/>
<name>A0A0E3DJW0_9CAUD</name>
<gene>
    <name evidence="1" type="ORF">PHL025M00_01</name>
</gene>
<evidence type="ECO:0000313" key="2">
    <source>
        <dbReference type="Proteomes" id="UP000033314"/>
    </source>
</evidence>